<dbReference type="Gene3D" id="1.10.10.10">
    <property type="entry name" value="Winged helix-like DNA-binding domain superfamily/Winged helix DNA-binding domain"/>
    <property type="match status" value="1"/>
</dbReference>
<keyword evidence="5" id="KW-0804">Transcription</keyword>
<evidence type="ECO:0000256" key="5">
    <source>
        <dbReference type="ARBA" id="ARBA00023163"/>
    </source>
</evidence>
<evidence type="ECO:0000256" key="4">
    <source>
        <dbReference type="ARBA" id="ARBA00023159"/>
    </source>
</evidence>
<dbReference type="SUPFAM" id="SSF53850">
    <property type="entry name" value="Periplasmic binding protein-like II"/>
    <property type="match status" value="1"/>
</dbReference>
<dbReference type="Gene3D" id="3.40.190.10">
    <property type="entry name" value="Periplasmic binding protein-like II"/>
    <property type="match status" value="2"/>
</dbReference>
<comment type="caution">
    <text evidence="7">The sequence shown here is derived from an EMBL/GenBank/DDBJ whole genome shotgun (WGS) entry which is preliminary data.</text>
</comment>
<dbReference type="InterPro" id="IPR000847">
    <property type="entry name" value="LysR_HTH_N"/>
</dbReference>
<dbReference type="PATRIC" id="fig|1515334.3.peg.3319"/>
<comment type="similarity">
    <text evidence="1">Belongs to the LysR transcriptional regulatory family.</text>
</comment>
<evidence type="ECO:0000256" key="3">
    <source>
        <dbReference type="ARBA" id="ARBA00023125"/>
    </source>
</evidence>
<dbReference type="GO" id="GO:0003700">
    <property type="term" value="F:DNA-binding transcription factor activity"/>
    <property type="evidence" value="ECO:0007669"/>
    <property type="project" value="InterPro"/>
</dbReference>
<evidence type="ECO:0000313" key="7">
    <source>
        <dbReference type="EMBL" id="KHQ52284.1"/>
    </source>
</evidence>
<dbReference type="Pfam" id="PF03466">
    <property type="entry name" value="LysR_substrate"/>
    <property type="match status" value="1"/>
</dbReference>
<accession>A0A0B3SPB6</accession>
<dbReference type="PANTHER" id="PTHR30346">
    <property type="entry name" value="TRANSCRIPTIONAL DUAL REGULATOR HCAR-RELATED"/>
    <property type="match status" value="1"/>
</dbReference>
<evidence type="ECO:0000313" key="8">
    <source>
        <dbReference type="Proteomes" id="UP000030960"/>
    </source>
</evidence>
<dbReference type="CDD" id="cd08411">
    <property type="entry name" value="PBP2_OxyR"/>
    <property type="match status" value="1"/>
</dbReference>
<dbReference type="SUPFAM" id="SSF46785">
    <property type="entry name" value="Winged helix' DNA-binding domain"/>
    <property type="match status" value="1"/>
</dbReference>
<dbReference type="AlphaFoldDB" id="A0A0B3SPB6"/>
<dbReference type="Proteomes" id="UP000030960">
    <property type="component" value="Unassembled WGS sequence"/>
</dbReference>
<keyword evidence="8" id="KW-1185">Reference proteome</keyword>
<dbReference type="STRING" id="561184.SAMN05216376_102268"/>
<feature type="domain" description="HTH lysR-type" evidence="6">
    <location>
        <begin position="5"/>
        <end position="62"/>
    </location>
</feature>
<dbReference type="RefSeq" id="WP_043143534.1">
    <property type="nucleotide sequence ID" value="NZ_AP022337.1"/>
</dbReference>
<proteinExistence type="inferred from homology"/>
<evidence type="ECO:0000256" key="2">
    <source>
        <dbReference type="ARBA" id="ARBA00023015"/>
    </source>
</evidence>
<keyword evidence="3" id="KW-0238">DNA-binding</keyword>
<dbReference type="PANTHER" id="PTHR30346:SF26">
    <property type="entry name" value="HYDROGEN PEROXIDE-INDUCIBLE GENES ACTIVATOR"/>
    <property type="match status" value="1"/>
</dbReference>
<evidence type="ECO:0000259" key="6">
    <source>
        <dbReference type="PROSITE" id="PS50931"/>
    </source>
</evidence>
<reference evidence="7 8" key="1">
    <citation type="submission" date="2014-10" db="EMBL/GenBank/DDBJ databases">
        <title>Genome sequence of Ponticoccus sp. strain UMTAT08 isolated from clonal culture of toxic dinoflagellate Alexandrium tamiyavanichii.</title>
        <authorList>
            <person name="Gan H.Y."/>
            <person name="Muhd D.-D."/>
            <person name="Mohd Noor M.E."/>
            <person name="Yeong Y.S."/>
            <person name="Usup G."/>
        </authorList>
    </citation>
    <scope>NUCLEOTIDE SEQUENCE [LARGE SCALE GENOMIC DNA]</scope>
    <source>
        <strain evidence="7 8">UMTAT08</strain>
    </source>
</reference>
<evidence type="ECO:0000256" key="1">
    <source>
        <dbReference type="ARBA" id="ARBA00009437"/>
    </source>
</evidence>
<dbReference type="PROSITE" id="PS50931">
    <property type="entry name" value="HTH_LYSR"/>
    <property type="match status" value="1"/>
</dbReference>
<keyword evidence="2" id="KW-0805">Transcription regulation</keyword>
<organism evidence="7 8">
    <name type="scientific">Mameliella alba</name>
    <dbReference type="NCBI Taxonomy" id="561184"/>
    <lineage>
        <taxon>Bacteria</taxon>
        <taxon>Pseudomonadati</taxon>
        <taxon>Pseudomonadota</taxon>
        <taxon>Alphaproteobacteria</taxon>
        <taxon>Rhodobacterales</taxon>
        <taxon>Roseobacteraceae</taxon>
        <taxon>Mameliella</taxon>
    </lineage>
</organism>
<gene>
    <name evidence="7" type="ORF">OA50_03301</name>
</gene>
<dbReference type="EMBL" id="JSUQ01000012">
    <property type="protein sequence ID" value="KHQ52284.1"/>
    <property type="molecule type" value="Genomic_DNA"/>
</dbReference>
<dbReference type="InterPro" id="IPR005119">
    <property type="entry name" value="LysR_subst-bd"/>
</dbReference>
<dbReference type="PRINTS" id="PR00039">
    <property type="entry name" value="HTHLYSR"/>
</dbReference>
<name>A0A0B3SPB6_9RHOB</name>
<dbReference type="FunFam" id="1.10.10.10:FF:000001">
    <property type="entry name" value="LysR family transcriptional regulator"/>
    <property type="match status" value="1"/>
</dbReference>
<keyword evidence="4" id="KW-0010">Activator</keyword>
<dbReference type="OrthoDB" id="9775392at2"/>
<dbReference type="Pfam" id="PF00126">
    <property type="entry name" value="HTH_1"/>
    <property type="match status" value="1"/>
</dbReference>
<dbReference type="GO" id="GO:0003677">
    <property type="term" value="F:DNA binding"/>
    <property type="evidence" value="ECO:0007669"/>
    <property type="project" value="UniProtKB-KW"/>
</dbReference>
<dbReference type="InterPro" id="IPR036388">
    <property type="entry name" value="WH-like_DNA-bd_sf"/>
</dbReference>
<sequence length="311" mass="33923">MPETPSLRQLRYFLLLAETGQYGRAAARAGISQPSLSLQIAELEKRLGLHLVERRRRGVVLTPEGREVRARAARIAEEVEALVETAQMLGTGKAAQLRLGSTPTIGPYLLPGLVRRLHAADPDAKLILRDGAPRDLTEDLVAGVHDAILTQLPVQARDVTVIRLFREPLVVAMAHDHPLAEAEEVRDTDLAGQDVLSLSSAFALHDQIATLCRDLGAHLSADYEGTSLDALRQMVAMNMGLSFLPALYVRSEISAPRGDVAVRPFRKGRFTRSVGLVWRQSSGRAASLERLADVLREVIRVDHAGVVIPEG</sequence>
<protein>
    <submittedName>
        <fullName evidence="7">Transcriptional regulator, LysR family protein</fullName>
    </submittedName>
</protein>
<dbReference type="InterPro" id="IPR036390">
    <property type="entry name" value="WH_DNA-bd_sf"/>
</dbReference>
<dbReference type="GO" id="GO:0032993">
    <property type="term" value="C:protein-DNA complex"/>
    <property type="evidence" value="ECO:0007669"/>
    <property type="project" value="TreeGrafter"/>
</dbReference>